<dbReference type="AlphaFoldDB" id="A0A371RIE5"/>
<dbReference type="InterPro" id="IPR023198">
    <property type="entry name" value="PGP-like_dom2"/>
</dbReference>
<reference evidence="1 2" key="1">
    <citation type="submission" date="2018-08" db="EMBL/GenBank/DDBJ databases">
        <title>Parvularcula sp. SM1705, isolated from surface water of the South Sea China.</title>
        <authorList>
            <person name="Sun L."/>
        </authorList>
    </citation>
    <scope>NUCLEOTIDE SEQUENCE [LARGE SCALE GENOMIC DNA]</scope>
    <source>
        <strain evidence="1 2">SM1705</strain>
    </source>
</reference>
<evidence type="ECO:0000313" key="1">
    <source>
        <dbReference type="EMBL" id="RFB05229.1"/>
    </source>
</evidence>
<accession>A0A371RIE5</accession>
<dbReference type="SFLD" id="SFLDG01129">
    <property type="entry name" value="C1.5:_HAD__Beta-PGM__Phosphata"/>
    <property type="match status" value="1"/>
</dbReference>
<dbReference type="InterPro" id="IPR023214">
    <property type="entry name" value="HAD_sf"/>
</dbReference>
<dbReference type="InterPro" id="IPR051806">
    <property type="entry name" value="HAD-like_SPP"/>
</dbReference>
<comment type="caution">
    <text evidence="1">The sequence shown here is derived from an EMBL/GenBank/DDBJ whole genome shotgun (WGS) entry which is preliminary data.</text>
</comment>
<name>A0A371RIE5_9PROT</name>
<evidence type="ECO:0000313" key="2">
    <source>
        <dbReference type="Proteomes" id="UP000264589"/>
    </source>
</evidence>
<gene>
    <name evidence="1" type="ORF">DX908_08155</name>
</gene>
<dbReference type="SFLD" id="SFLDS00003">
    <property type="entry name" value="Haloacid_Dehalogenase"/>
    <property type="match status" value="1"/>
</dbReference>
<dbReference type="InterPro" id="IPR036412">
    <property type="entry name" value="HAD-like_sf"/>
</dbReference>
<keyword evidence="2" id="KW-1185">Reference proteome</keyword>
<sequence length="229" mass="24983">MLFAAILFDCDGVLVDSEIVGLEDVAVFLNERGFDWGPEDLIRRFNGMRADLFRTALQDEYGAVLGRMPSEAEFTSLWDGMIETRRAQRHTMTIVPGALDVVQTARELGYRMAVASSSAQIYLDDKVNRYGLAPYFDGHVYSADFVEHGKPAPDIFLYAAEQLGVDPASCLIIEDSAHGVAAGKAAGGTVWGFLGGGHCLEDHADQLQEAGADRLIETHSELAIALRML</sequence>
<dbReference type="PANTHER" id="PTHR43481:SF4">
    <property type="entry name" value="GLYCEROL-1-PHOSPHATE PHOSPHOHYDROLASE 1-RELATED"/>
    <property type="match status" value="1"/>
</dbReference>
<dbReference type="SUPFAM" id="SSF56784">
    <property type="entry name" value="HAD-like"/>
    <property type="match status" value="1"/>
</dbReference>
<dbReference type="Gene3D" id="3.40.50.1000">
    <property type="entry name" value="HAD superfamily/HAD-like"/>
    <property type="match status" value="1"/>
</dbReference>
<dbReference type="Proteomes" id="UP000264589">
    <property type="component" value="Unassembled WGS sequence"/>
</dbReference>
<keyword evidence="1" id="KW-0378">Hydrolase</keyword>
<dbReference type="SFLD" id="SFLDG01135">
    <property type="entry name" value="C1.5.6:_HAD__Beta-PGM__Phospha"/>
    <property type="match status" value="1"/>
</dbReference>
<dbReference type="OrthoDB" id="9797743at2"/>
<dbReference type="PRINTS" id="PR00413">
    <property type="entry name" value="HADHALOGNASE"/>
</dbReference>
<dbReference type="EMBL" id="QUQO01000001">
    <property type="protein sequence ID" value="RFB05229.1"/>
    <property type="molecule type" value="Genomic_DNA"/>
</dbReference>
<dbReference type="PANTHER" id="PTHR43481">
    <property type="entry name" value="FRUCTOSE-1-PHOSPHATE PHOSPHATASE"/>
    <property type="match status" value="1"/>
</dbReference>
<dbReference type="Pfam" id="PF00702">
    <property type="entry name" value="Hydrolase"/>
    <property type="match status" value="1"/>
</dbReference>
<proteinExistence type="predicted"/>
<dbReference type="GO" id="GO:0050308">
    <property type="term" value="F:sugar-phosphatase activity"/>
    <property type="evidence" value="ECO:0007669"/>
    <property type="project" value="TreeGrafter"/>
</dbReference>
<dbReference type="InParanoid" id="A0A371RIE5"/>
<dbReference type="Gene3D" id="1.10.150.240">
    <property type="entry name" value="Putative phosphatase, domain 2"/>
    <property type="match status" value="1"/>
</dbReference>
<dbReference type="InterPro" id="IPR006439">
    <property type="entry name" value="HAD-SF_hydro_IA"/>
</dbReference>
<protein>
    <submittedName>
        <fullName evidence="1">HAD family hydrolase</fullName>
    </submittedName>
</protein>
<organism evidence="1 2">
    <name type="scientific">Parvularcula marina</name>
    <dbReference type="NCBI Taxonomy" id="2292771"/>
    <lineage>
        <taxon>Bacteria</taxon>
        <taxon>Pseudomonadati</taxon>
        <taxon>Pseudomonadota</taxon>
        <taxon>Alphaproteobacteria</taxon>
        <taxon>Parvularculales</taxon>
        <taxon>Parvularculaceae</taxon>
        <taxon>Parvularcula</taxon>
    </lineage>
</organism>
<dbReference type="RefSeq" id="WP_116391861.1">
    <property type="nucleotide sequence ID" value="NZ_QUQO01000001.1"/>
</dbReference>
<dbReference type="NCBIfam" id="TIGR01509">
    <property type="entry name" value="HAD-SF-IA-v3"/>
    <property type="match status" value="1"/>
</dbReference>